<dbReference type="EMBL" id="VIEB01000762">
    <property type="protein sequence ID" value="TQD81549.1"/>
    <property type="molecule type" value="Genomic_DNA"/>
</dbReference>
<dbReference type="STRING" id="106549.A0A540L5D6"/>
<protein>
    <submittedName>
        <fullName evidence="1">Uncharacterized protein</fullName>
    </submittedName>
</protein>
<comment type="caution">
    <text evidence="1">The sequence shown here is derived from an EMBL/GenBank/DDBJ whole genome shotgun (WGS) entry which is preliminary data.</text>
</comment>
<name>A0A540L5D6_MALBA</name>
<accession>A0A540L5D6</accession>
<dbReference type="AlphaFoldDB" id="A0A540L5D6"/>
<sequence>MVASGALHVKDSKCVDQPTIANVSLSNLLATTMLPVSRDPYPQFRVQNSVEPGKAIEEAKIDSDSLVQNGVELMVGGDRDEVTAEVEQSDIDDDMTIAVEAFEDTVGSSDANSVQTNNS</sequence>
<proteinExistence type="predicted"/>
<evidence type="ECO:0000313" key="2">
    <source>
        <dbReference type="Proteomes" id="UP000315295"/>
    </source>
</evidence>
<keyword evidence="2" id="KW-1185">Reference proteome</keyword>
<reference evidence="1 2" key="1">
    <citation type="journal article" date="2019" name="G3 (Bethesda)">
        <title>Sequencing of a Wild Apple (Malus baccata) Genome Unravels the Differences Between Cultivated and Wild Apple Species Regarding Disease Resistance and Cold Tolerance.</title>
        <authorList>
            <person name="Chen X."/>
        </authorList>
    </citation>
    <scope>NUCLEOTIDE SEQUENCE [LARGE SCALE GENOMIC DNA]</scope>
    <source>
        <strain evidence="2">cv. Shandingzi</strain>
        <tissue evidence="1">Leaves</tissue>
    </source>
</reference>
<evidence type="ECO:0000313" key="1">
    <source>
        <dbReference type="EMBL" id="TQD81549.1"/>
    </source>
</evidence>
<gene>
    <name evidence="1" type="ORF">C1H46_032911</name>
</gene>
<organism evidence="1 2">
    <name type="scientific">Malus baccata</name>
    <name type="common">Siberian crab apple</name>
    <name type="synonym">Pyrus baccata</name>
    <dbReference type="NCBI Taxonomy" id="106549"/>
    <lineage>
        <taxon>Eukaryota</taxon>
        <taxon>Viridiplantae</taxon>
        <taxon>Streptophyta</taxon>
        <taxon>Embryophyta</taxon>
        <taxon>Tracheophyta</taxon>
        <taxon>Spermatophyta</taxon>
        <taxon>Magnoliopsida</taxon>
        <taxon>eudicotyledons</taxon>
        <taxon>Gunneridae</taxon>
        <taxon>Pentapetalae</taxon>
        <taxon>rosids</taxon>
        <taxon>fabids</taxon>
        <taxon>Rosales</taxon>
        <taxon>Rosaceae</taxon>
        <taxon>Amygdaloideae</taxon>
        <taxon>Maleae</taxon>
        <taxon>Malus</taxon>
    </lineage>
</organism>
<dbReference type="Proteomes" id="UP000315295">
    <property type="component" value="Unassembled WGS sequence"/>
</dbReference>